<dbReference type="Gene3D" id="2.60.120.10">
    <property type="entry name" value="Jelly Rolls"/>
    <property type="match status" value="1"/>
</dbReference>
<dbReference type="RefSeq" id="WP_386433342.1">
    <property type="nucleotide sequence ID" value="NZ_JBHSBB010000016.1"/>
</dbReference>
<dbReference type="EMBL" id="JBHSBB010000016">
    <property type="protein sequence ID" value="MFC4034693.1"/>
    <property type="molecule type" value="Genomic_DNA"/>
</dbReference>
<evidence type="ECO:0000313" key="6">
    <source>
        <dbReference type="Proteomes" id="UP001595765"/>
    </source>
</evidence>
<dbReference type="InterPro" id="IPR000595">
    <property type="entry name" value="cNMP-bd_dom"/>
</dbReference>
<keyword evidence="6" id="KW-1185">Reference proteome</keyword>
<reference evidence="6" key="1">
    <citation type="journal article" date="2019" name="Int. J. Syst. Evol. Microbiol.">
        <title>The Global Catalogue of Microorganisms (GCM) 10K type strain sequencing project: providing services to taxonomists for standard genome sequencing and annotation.</title>
        <authorList>
            <consortium name="The Broad Institute Genomics Platform"/>
            <consortium name="The Broad Institute Genome Sequencing Center for Infectious Disease"/>
            <person name="Wu L."/>
            <person name="Ma J."/>
        </authorList>
    </citation>
    <scope>NUCLEOTIDE SEQUENCE [LARGE SCALE GENOMIC DNA]</scope>
    <source>
        <strain evidence="6">CGMCC 4.7237</strain>
    </source>
</reference>
<evidence type="ECO:0000313" key="5">
    <source>
        <dbReference type="EMBL" id="MFC4034693.1"/>
    </source>
</evidence>
<dbReference type="InterPro" id="IPR012318">
    <property type="entry name" value="HTH_CRP"/>
</dbReference>
<dbReference type="Pfam" id="PF13545">
    <property type="entry name" value="HTH_Crp_2"/>
    <property type="match status" value="1"/>
</dbReference>
<dbReference type="SUPFAM" id="SSF51206">
    <property type="entry name" value="cAMP-binding domain-like"/>
    <property type="match status" value="1"/>
</dbReference>
<keyword evidence="3" id="KW-0804">Transcription</keyword>
<dbReference type="InterPro" id="IPR018490">
    <property type="entry name" value="cNMP-bd_dom_sf"/>
</dbReference>
<organism evidence="5 6">
    <name type="scientific">Streptomyces polygonati</name>
    <dbReference type="NCBI Taxonomy" id="1617087"/>
    <lineage>
        <taxon>Bacteria</taxon>
        <taxon>Bacillati</taxon>
        <taxon>Actinomycetota</taxon>
        <taxon>Actinomycetes</taxon>
        <taxon>Kitasatosporales</taxon>
        <taxon>Streptomycetaceae</taxon>
        <taxon>Streptomyces</taxon>
    </lineage>
</organism>
<feature type="domain" description="HTH crp-type" evidence="4">
    <location>
        <begin position="178"/>
        <end position="250"/>
    </location>
</feature>
<dbReference type="Proteomes" id="UP001595765">
    <property type="component" value="Unassembled WGS sequence"/>
</dbReference>
<name>A0ABV8HUR4_9ACTN</name>
<proteinExistence type="predicted"/>
<dbReference type="CDD" id="cd00038">
    <property type="entry name" value="CAP_ED"/>
    <property type="match status" value="1"/>
</dbReference>
<dbReference type="InterPro" id="IPR014710">
    <property type="entry name" value="RmlC-like_jellyroll"/>
</dbReference>
<sequence>MTTIPPSPLLTPSEARRLRKGARTSAFLDNLPPGLAAAVLGAAVRKSVRRGTTLKDAGYRATHVFLVESGCITEQILFPEAGHMRPASLRFRQAGSVIGENDLSTPFNPQQKTEHDASLYTTIVTCLTPSVVDAIPIVKMREFLDSEPAFGKALLASVAKSSTESQMVYANSRLAALQRVAHLLLYLSEWSHSSEQPPRLTVTGPTQTNLAEALMLGRASIEAALRELRDKEILSTNHRTYAIHKPRALWAEAGSPSRIQPDY</sequence>
<keyword evidence="2" id="KW-0238">DNA-binding</keyword>
<evidence type="ECO:0000259" key="4">
    <source>
        <dbReference type="Pfam" id="PF13545"/>
    </source>
</evidence>
<dbReference type="InterPro" id="IPR036390">
    <property type="entry name" value="WH_DNA-bd_sf"/>
</dbReference>
<protein>
    <submittedName>
        <fullName evidence="5">Crp/Fnr family transcriptional regulator</fullName>
    </submittedName>
</protein>
<evidence type="ECO:0000256" key="2">
    <source>
        <dbReference type="ARBA" id="ARBA00023125"/>
    </source>
</evidence>
<evidence type="ECO:0000256" key="1">
    <source>
        <dbReference type="ARBA" id="ARBA00023015"/>
    </source>
</evidence>
<dbReference type="SUPFAM" id="SSF46785">
    <property type="entry name" value="Winged helix' DNA-binding domain"/>
    <property type="match status" value="1"/>
</dbReference>
<keyword evidence="1" id="KW-0805">Transcription regulation</keyword>
<gene>
    <name evidence="5" type="ORF">ACFO3J_24955</name>
</gene>
<evidence type="ECO:0000256" key="3">
    <source>
        <dbReference type="ARBA" id="ARBA00023163"/>
    </source>
</evidence>
<accession>A0ABV8HUR4</accession>
<comment type="caution">
    <text evidence="5">The sequence shown here is derived from an EMBL/GenBank/DDBJ whole genome shotgun (WGS) entry which is preliminary data.</text>
</comment>